<dbReference type="GO" id="GO:0006355">
    <property type="term" value="P:regulation of DNA-templated transcription"/>
    <property type="evidence" value="ECO:0007669"/>
    <property type="project" value="InterPro"/>
</dbReference>
<dbReference type="Gene3D" id="1.10.10.10">
    <property type="entry name" value="Winged helix-like DNA-binding domain superfamily/Winged helix DNA-binding domain"/>
    <property type="match status" value="1"/>
</dbReference>
<dbReference type="InterPro" id="IPR006311">
    <property type="entry name" value="TAT_signal"/>
</dbReference>
<dbReference type="InterPro" id="IPR036388">
    <property type="entry name" value="WH-like_DNA-bd_sf"/>
</dbReference>
<evidence type="ECO:0000259" key="8">
    <source>
        <dbReference type="PROSITE" id="PS51755"/>
    </source>
</evidence>
<dbReference type="PROSITE" id="PS51755">
    <property type="entry name" value="OMPR_PHOB"/>
    <property type="match status" value="1"/>
</dbReference>
<dbReference type="InterPro" id="IPR016032">
    <property type="entry name" value="Sig_transdc_resp-reg_C-effctor"/>
</dbReference>
<evidence type="ECO:0000256" key="5">
    <source>
        <dbReference type="ARBA" id="ARBA00023163"/>
    </source>
</evidence>
<keyword evidence="5" id="KW-0804">Transcription</keyword>
<dbReference type="GO" id="GO:0000156">
    <property type="term" value="F:phosphorelay response regulator activity"/>
    <property type="evidence" value="ECO:0007669"/>
    <property type="project" value="TreeGrafter"/>
</dbReference>
<protein>
    <recommendedName>
        <fullName evidence="8">OmpR/PhoB-type domain-containing protein</fullName>
    </recommendedName>
</protein>
<keyword evidence="2" id="KW-0902">Two-component regulatory system</keyword>
<evidence type="ECO:0000256" key="3">
    <source>
        <dbReference type="ARBA" id="ARBA00023015"/>
    </source>
</evidence>
<organism evidence="9">
    <name type="scientific">Acetithermum autotrophicum</name>
    <dbReference type="NCBI Taxonomy" id="1446466"/>
    <lineage>
        <taxon>Bacteria</taxon>
        <taxon>Candidatus Bipolaricaulota</taxon>
        <taxon>Candidatus Acetithermum</taxon>
    </lineage>
</organism>
<evidence type="ECO:0000313" key="9">
    <source>
        <dbReference type="EMBL" id="BAL59336.1"/>
    </source>
</evidence>
<dbReference type="EMBL" id="AP011802">
    <property type="protein sequence ID" value="BAL59336.1"/>
    <property type="molecule type" value="Genomic_DNA"/>
</dbReference>
<evidence type="ECO:0000256" key="2">
    <source>
        <dbReference type="ARBA" id="ARBA00023012"/>
    </source>
</evidence>
<evidence type="ECO:0000256" key="6">
    <source>
        <dbReference type="PROSITE-ProRule" id="PRU01091"/>
    </source>
</evidence>
<dbReference type="CDD" id="cd00383">
    <property type="entry name" value="trans_reg_C"/>
    <property type="match status" value="1"/>
</dbReference>
<keyword evidence="7" id="KW-1133">Transmembrane helix</keyword>
<keyword evidence="4 6" id="KW-0238">DNA-binding</keyword>
<accession>H5ST46</accession>
<reference evidence="9" key="1">
    <citation type="journal article" date="2005" name="Environ. Microbiol.">
        <title>Genetic and functional properties of uncultivated thermophilic crenarchaeotes from a subsurface gold mine as revealed by analysis of genome fragments.</title>
        <authorList>
            <person name="Nunoura T."/>
            <person name="Hirayama H."/>
            <person name="Takami H."/>
            <person name="Oida H."/>
            <person name="Nishi S."/>
            <person name="Shimamura S."/>
            <person name="Suzuki Y."/>
            <person name="Inagaki F."/>
            <person name="Takai K."/>
            <person name="Nealson K.H."/>
            <person name="Horikoshi K."/>
        </authorList>
    </citation>
    <scope>NUCLEOTIDE SEQUENCE</scope>
</reference>
<feature type="DNA-binding region" description="OmpR/PhoB-type" evidence="6">
    <location>
        <begin position="217"/>
        <end position="316"/>
    </location>
</feature>
<gene>
    <name evidence="9" type="ORF">HGMM_OP3C491</name>
</gene>
<name>H5ST46_ACEAU</name>
<sequence length="319" mass="36060">MSSRRAFTAIITVIALALSLAGALWLSSRLAHDQEREFLRSSEWLARNFADQVWLQLRALPSEERERIRAVLKTMVEEFVVMDPVIYAQVVLDGELVAQHQHLGDVPVERVLALPQGAVPPRHTERKHLSGLEYLDLWRAIEPGRTEPGESYIRLGVALTPLREAIVGIYRLAVLWAGGFALLMGVLAYLAWPWWTKTVRGSEFVSSQSSSALRAQNSELSFGQLVIDDHAKEVRLNGATLPLTPREYALIRLLASEPGRVFSAHEIIERAWGTEKFVSTEDVKKYIYLLRQKIEHDPQTPQIILTVRGFGYKFVPPSF</sequence>
<dbReference type="PANTHER" id="PTHR48111:SF1">
    <property type="entry name" value="TWO-COMPONENT RESPONSE REGULATOR ORR33"/>
    <property type="match status" value="1"/>
</dbReference>
<dbReference type="SMART" id="SM00862">
    <property type="entry name" value="Trans_reg_C"/>
    <property type="match status" value="1"/>
</dbReference>
<dbReference type="PROSITE" id="PS51318">
    <property type="entry name" value="TAT"/>
    <property type="match status" value="1"/>
</dbReference>
<dbReference type="PANTHER" id="PTHR48111">
    <property type="entry name" value="REGULATOR OF RPOS"/>
    <property type="match status" value="1"/>
</dbReference>
<dbReference type="GO" id="GO:0032993">
    <property type="term" value="C:protein-DNA complex"/>
    <property type="evidence" value="ECO:0007669"/>
    <property type="project" value="TreeGrafter"/>
</dbReference>
<dbReference type="AlphaFoldDB" id="H5ST46"/>
<evidence type="ECO:0000256" key="1">
    <source>
        <dbReference type="ARBA" id="ARBA00022553"/>
    </source>
</evidence>
<keyword evidence="3" id="KW-0805">Transcription regulation</keyword>
<feature type="transmembrane region" description="Helical" evidence="7">
    <location>
        <begin position="172"/>
        <end position="195"/>
    </location>
</feature>
<feature type="domain" description="OmpR/PhoB-type" evidence="8">
    <location>
        <begin position="217"/>
        <end position="316"/>
    </location>
</feature>
<dbReference type="GO" id="GO:0005829">
    <property type="term" value="C:cytosol"/>
    <property type="evidence" value="ECO:0007669"/>
    <property type="project" value="TreeGrafter"/>
</dbReference>
<dbReference type="InterPro" id="IPR039420">
    <property type="entry name" value="WalR-like"/>
</dbReference>
<dbReference type="GO" id="GO:0000976">
    <property type="term" value="F:transcription cis-regulatory region binding"/>
    <property type="evidence" value="ECO:0007669"/>
    <property type="project" value="TreeGrafter"/>
</dbReference>
<keyword evidence="7" id="KW-0472">Membrane</keyword>
<dbReference type="SUPFAM" id="SSF46894">
    <property type="entry name" value="C-terminal effector domain of the bipartite response regulators"/>
    <property type="match status" value="1"/>
</dbReference>
<reference evidence="9" key="2">
    <citation type="journal article" date="2012" name="PLoS ONE">
        <title>A Deeply Branching Thermophilic Bacterium with an Ancient Acetyl-CoA Pathway Dominates a Subsurface Ecosystem.</title>
        <authorList>
            <person name="Takami H."/>
            <person name="Noguchi H."/>
            <person name="Takaki Y."/>
            <person name="Uchiyama I."/>
            <person name="Toyoda A."/>
            <person name="Nishi S."/>
            <person name="Chee G.-J."/>
            <person name="Arai W."/>
            <person name="Nunoura T."/>
            <person name="Itoh T."/>
            <person name="Hattori M."/>
            <person name="Takai K."/>
        </authorList>
    </citation>
    <scope>NUCLEOTIDE SEQUENCE</scope>
</reference>
<keyword evidence="7" id="KW-0812">Transmembrane</keyword>
<keyword evidence="1" id="KW-0597">Phosphoprotein</keyword>
<proteinExistence type="predicted"/>
<evidence type="ECO:0000256" key="4">
    <source>
        <dbReference type="ARBA" id="ARBA00023125"/>
    </source>
</evidence>
<dbReference type="Pfam" id="PF00486">
    <property type="entry name" value="Trans_reg_C"/>
    <property type="match status" value="1"/>
</dbReference>
<feature type="transmembrane region" description="Helical" evidence="7">
    <location>
        <begin position="6"/>
        <end position="26"/>
    </location>
</feature>
<dbReference type="InterPro" id="IPR001867">
    <property type="entry name" value="OmpR/PhoB-type_DNA-bd"/>
</dbReference>
<evidence type="ECO:0000256" key="7">
    <source>
        <dbReference type="SAM" id="Phobius"/>
    </source>
</evidence>